<gene>
    <name evidence="1" type="ORF">MD483_17555</name>
</gene>
<dbReference type="SUPFAM" id="SSF56784">
    <property type="entry name" value="HAD-like"/>
    <property type="match status" value="1"/>
</dbReference>
<proteinExistence type="predicted"/>
<dbReference type="PROSITE" id="PS01228">
    <property type="entry name" value="COF_1"/>
    <property type="match status" value="1"/>
</dbReference>
<reference evidence="1" key="1">
    <citation type="submission" date="2022-02" db="EMBL/GenBank/DDBJ databases">
        <title>Vibrio sp. nov., a new bacterium isolated from Bohai sea, China.</title>
        <authorList>
            <person name="Yuan Y."/>
        </authorList>
    </citation>
    <scope>NUCLEOTIDE SEQUENCE</scope>
    <source>
        <strain evidence="1">DBSS07</strain>
    </source>
</reference>
<dbReference type="Proteomes" id="UP001155586">
    <property type="component" value="Unassembled WGS sequence"/>
</dbReference>
<dbReference type="InterPro" id="IPR006379">
    <property type="entry name" value="HAD-SF_hydro_IIB"/>
</dbReference>
<dbReference type="GO" id="GO:0016791">
    <property type="term" value="F:phosphatase activity"/>
    <property type="evidence" value="ECO:0007669"/>
    <property type="project" value="UniProtKB-ARBA"/>
</dbReference>
<evidence type="ECO:0000313" key="1">
    <source>
        <dbReference type="EMBL" id="MCW8335620.1"/>
    </source>
</evidence>
<accession>A0A9X3HT78</accession>
<dbReference type="InterPro" id="IPR036412">
    <property type="entry name" value="HAD-like_sf"/>
</dbReference>
<dbReference type="Gene3D" id="3.40.50.1000">
    <property type="entry name" value="HAD superfamily/HAD-like"/>
    <property type="match status" value="1"/>
</dbReference>
<name>A0A9X3HT78_9VIBR</name>
<keyword evidence="1" id="KW-0378">Hydrolase</keyword>
<dbReference type="PANTHER" id="PTHR10000:SF8">
    <property type="entry name" value="HAD SUPERFAMILY HYDROLASE-LIKE, TYPE 3"/>
    <property type="match status" value="1"/>
</dbReference>
<dbReference type="GO" id="GO:0005829">
    <property type="term" value="C:cytosol"/>
    <property type="evidence" value="ECO:0007669"/>
    <property type="project" value="TreeGrafter"/>
</dbReference>
<dbReference type="InterPro" id="IPR000150">
    <property type="entry name" value="Cof"/>
</dbReference>
<dbReference type="RefSeq" id="WP_265688744.1">
    <property type="nucleotide sequence ID" value="NZ_JAKRRX010000128.1"/>
</dbReference>
<dbReference type="NCBIfam" id="TIGR01484">
    <property type="entry name" value="HAD-SF-IIB"/>
    <property type="match status" value="1"/>
</dbReference>
<comment type="caution">
    <text evidence="1">The sequence shown here is derived from an EMBL/GenBank/DDBJ whole genome shotgun (WGS) entry which is preliminary data.</text>
</comment>
<protein>
    <submittedName>
        <fullName evidence="1">Cof-type HAD-IIB family hydrolase</fullName>
    </submittedName>
</protein>
<dbReference type="NCBIfam" id="TIGR00099">
    <property type="entry name" value="Cof-subfamily"/>
    <property type="match status" value="1"/>
</dbReference>
<dbReference type="GO" id="GO:0000287">
    <property type="term" value="F:magnesium ion binding"/>
    <property type="evidence" value="ECO:0007669"/>
    <property type="project" value="TreeGrafter"/>
</dbReference>
<dbReference type="EMBL" id="JAKRRX010000128">
    <property type="protein sequence ID" value="MCW8335620.1"/>
    <property type="molecule type" value="Genomic_DNA"/>
</dbReference>
<dbReference type="SFLD" id="SFLDG01140">
    <property type="entry name" value="C2.B:_Phosphomannomutase_and_P"/>
    <property type="match status" value="1"/>
</dbReference>
<dbReference type="PROSITE" id="PS01229">
    <property type="entry name" value="COF_2"/>
    <property type="match status" value="1"/>
</dbReference>
<keyword evidence="2" id="KW-1185">Reference proteome</keyword>
<dbReference type="SFLD" id="SFLDG01144">
    <property type="entry name" value="C2.B.4:_PGP_Like"/>
    <property type="match status" value="1"/>
</dbReference>
<evidence type="ECO:0000313" key="2">
    <source>
        <dbReference type="Proteomes" id="UP001155586"/>
    </source>
</evidence>
<dbReference type="Gene3D" id="3.30.1240.10">
    <property type="match status" value="1"/>
</dbReference>
<dbReference type="AlphaFoldDB" id="A0A9X3HT78"/>
<organism evidence="1 2">
    <name type="scientific">Vibrio paucivorans</name>
    <dbReference type="NCBI Taxonomy" id="2829489"/>
    <lineage>
        <taxon>Bacteria</taxon>
        <taxon>Pseudomonadati</taxon>
        <taxon>Pseudomonadota</taxon>
        <taxon>Gammaproteobacteria</taxon>
        <taxon>Vibrionales</taxon>
        <taxon>Vibrionaceae</taxon>
        <taxon>Vibrio</taxon>
    </lineage>
</organism>
<sequence>MYKLIALDMDGTLLNSEKQISPRTQAAIAAAREAGVKVVLASGRPLKGMQSKLDQLDIAGSDEFVVYCNGALVKDLGTQQVIHNEIIDGKAAKEVARLAQQFGLFTHAFSTEHGLISPRNNEYTHLEVSFNQLELTELDFESLEDNHPIIKSMIVGEPSKLNQAVTKIPQEIKSRFTVVQSAPFFLEFLSLNANKGIAVEAIANHLGIKAHEVICVGDAENDNHMIEFAGLGVAMENAMEDTKQLANYITSTNDEDGVAKVIEKFILSEQ</sequence>
<dbReference type="CDD" id="cd07516">
    <property type="entry name" value="HAD_Pase"/>
    <property type="match status" value="1"/>
</dbReference>
<dbReference type="PANTHER" id="PTHR10000">
    <property type="entry name" value="PHOSPHOSERINE PHOSPHATASE"/>
    <property type="match status" value="1"/>
</dbReference>
<dbReference type="SFLD" id="SFLDS00003">
    <property type="entry name" value="Haloacid_Dehalogenase"/>
    <property type="match status" value="1"/>
</dbReference>
<dbReference type="Pfam" id="PF08282">
    <property type="entry name" value="Hydrolase_3"/>
    <property type="match status" value="1"/>
</dbReference>
<dbReference type="InterPro" id="IPR023214">
    <property type="entry name" value="HAD_sf"/>
</dbReference>